<reference evidence="3" key="2">
    <citation type="submission" date="2015-01" db="EMBL/GenBank/DDBJ databases">
        <title>Evolutionary Origins and Diversification of the Mycorrhizal Mutualists.</title>
        <authorList>
            <consortium name="DOE Joint Genome Institute"/>
            <consortium name="Mycorrhizal Genomics Consortium"/>
            <person name="Kohler A."/>
            <person name="Kuo A."/>
            <person name="Nagy L.G."/>
            <person name="Floudas D."/>
            <person name="Copeland A."/>
            <person name="Barry K.W."/>
            <person name="Cichocki N."/>
            <person name="Veneault-Fourrey C."/>
            <person name="LaButti K."/>
            <person name="Lindquist E.A."/>
            <person name="Lipzen A."/>
            <person name="Lundell T."/>
            <person name="Morin E."/>
            <person name="Murat C."/>
            <person name="Riley R."/>
            <person name="Ohm R."/>
            <person name="Sun H."/>
            <person name="Tunlid A."/>
            <person name="Henrissat B."/>
            <person name="Grigoriev I.V."/>
            <person name="Hibbett D.S."/>
            <person name="Martin F."/>
        </authorList>
    </citation>
    <scope>NUCLEOTIDE SEQUENCE [LARGE SCALE GENOMIC DNA]</scope>
    <source>
        <strain evidence="3">Marx 270</strain>
    </source>
</reference>
<sequence length="114" mass="12916">MGKHMPQRPSRTCCSAVKNRLRWFNGTSTFFAASWTDEDVLEAITTGIFLCYRWQKLRLTPCVHSNTPPLRSSLPSSPNRLTPVRSAAGSPSLSPLWRRRRTSALEQIYSLCCT</sequence>
<dbReference type="Proteomes" id="UP000054217">
    <property type="component" value="Unassembled WGS sequence"/>
</dbReference>
<feature type="compositionally biased region" description="Low complexity" evidence="1">
    <location>
        <begin position="66"/>
        <end position="83"/>
    </location>
</feature>
<evidence type="ECO:0000256" key="1">
    <source>
        <dbReference type="SAM" id="MobiDB-lite"/>
    </source>
</evidence>
<keyword evidence="3" id="KW-1185">Reference proteome</keyword>
<evidence type="ECO:0000313" key="2">
    <source>
        <dbReference type="EMBL" id="KIO05208.1"/>
    </source>
</evidence>
<feature type="region of interest" description="Disordered" evidence="1">
    <location>
        <begin position="66"/>
        <end position="93"/>
    </location>
</feature>
<dbReference type="AlphaFoldDB" id="A0A0C3J833"/>
<reference evidence="2 3" key="1">
    <citation type="submission" date="2014-04" db="EMBL/GenBank/DDBJ databases">
        <authorList>
            <consortium name="DOE Joint Genome Institute"/>
            <person name="Kuo A."/>
            <person name="Kohler A."/>
            <person name="Costa M.D."/>
            <person name="Nagy L.G."/>
            <person name="Floudas D."/>
            <person name="Copeland A."/>
            <person name="Barry K.W."/>
            <person name="Cichocki N."/>
            <person name="Veneault-Fourrey C."/>
            <person name="LaButti K."/>
            <person name="Lindquist E.A."/>
            <person name="Lipzen A."/>
            <person name="Lundell T."/>
            <person name="Morin E."/>
            <person name="Murat C."/>
            <person name="Sun H."/>
            <person name="Tunlid A."/>
            <person name="Henrissat B."/>
            <person name="Grigoriev I.V."/>
            <person name="Hibbett D.S."/>
            <person name="Martin F."/>
            <person name="Nordberg H.P."/>
            <person name="Cantor M.N."/>
            <person name="Hua S.X."/>
        </authorList>
    </citation>
    <scope>NUCLEOTIDE SEQUENCE [LARGE SCALE GENOMIC DNA]</scope>
    <source>
        <strain evidence="2 3">Marx 270</strain>
    </source>
</reference>
<proteinExistence type="predicted"/>
<dbReference type="HOGENOM" id="CLU_2122057_0_0_1"/>
<dbReference type="EMBL" id="KN831968">
    <property type="protein sequence ID" value="KIO05208.1"/>
    <property type="molecule type" value="Genomic_DNA"/>
</dbReference>
<name>A0A0C3J833_PISTI</name>
<dbReference type="InParanoid" id="A0A0C3J833"/>
<evidence type="ECO:0000313" key="3">
    <source>
        <dbReference type="Proteomes" id="UP000054217"/>
    </source>
</evidence>
<accession>A0A0C3J833</accession>
<organism evidence="2 3">
    <name type="scientific">Pisolithus tinctorius Marx 270</name>
    <dbReference type="NCBI Taxonomy" id="870435"/>
    <lineage>
        <taxon>Eukaryota</taxon>
        <taxon>Fungi</taxon>
        <taxon>Dikarya</taxon>
        <taxon>Basidiomycota</taxon>
        <taxon>Agaricomycotina</taxon>
        <taxon>Agaricomycetes</taxon>
        <taxon>Agaricomycetidae</taxon>
        <taxon>Boletales</taxon>
        <taxon>Sclerodermatineae</taxon>
        <taxon>Pisolithaceae</taxon>
        <taxon>Pisolithus</taxon>
    </lineage>
</organism>
<gene>
    <name evidence="2" type="ORF">M404DRAFT_949242</name>
</gene>
<protein>
    <submittedName>
        <fullName evidence="2">Uncharacterized protein</fullName>
    </submittedName>
</protein>